<dbReference type="HOGENOM" id="CLU_025885_4_1_14"/>
<keyword evidence="4 7" id="KW-0378">Hydrolase</keyword>
<dbReference type="GO" id="GO:0003906">
    <property type="term" value="F:DNA-(apurinic or apyrimidinic site) endonuclease activity"/>
    <property type="evidence" value="ECO:0007669"/>
    <property type="project" value="TreeGrafter"/>
</dbReference>
<dbReference type="PROSITE" id="PS51432">
    <property type="entry name" value="AP_NUCLEASE_F2_4"/>
    <property type="match status" value="1"/>
</dbReference>
<dbReference type="HAMAP" id="MF_00152">
    <property type="entry name" value="Nfo"/>
    <property type="match status" value="1"/>
</dbReference>
<dbReference type="STRING" id="1276258.SAPIS_v1c05770"/>
<evidence type="ECO:0000259" key="8">
    <source>
        <dbReference type="Pfam" id="PF01261"/>
    </source>
</evidence>
<dbReference type="PATRIC" id="fig|1276258.3.peg.585"/>
<comment type="similarity">
    <text evidence="1 7">Belongs to the AP endonuclease 2 family.</text>
</comment>
<feature type="domain" description="Xylose isomerase-like TIM barrel" evidence="8">
    <location>
        <begin position="30"/>
        <end position="288"/>
    </location>
</feature>
<evidence type="ECO:0000256" key="4">
    <source>
        <dbReference type="ARBA" id="ARBA00022801"/>
    </source>
</evidence>
<protein>
    <recommendedName>
        <fullName evidence="7">Probable endonuclease 4</fullName>
        <ecNumber evidence="7">3.1.21.2</ecNumber>
    </recommendedName>
    <alternativeName>
        <fullName evidence="7">Endodeoxyribonuclease IV</fullName>
    </alternativeName>
    <alternativeName>
        <fullName evidence="7">Endonuclease IV</fullName>
    </alternativeName>
</protein>
<keyword evidence="7" id="KW-0540">Nuclease</keyword>
<evidence type="ECO:0000256" key="3">
    <source>
        <dbReference type="ARBA" id="ARBA00022763"/>
    </source>
</evidence>
<dbReference type="GO" id="GO:0006284">
    <property type="term" value="P:base-excision repair"/>
    <property type="evidence" value="ECO:0007669"/>
    <property type="project" value="TreeGrafter"/>
</dbReference>
<reference evidence="9 10" key="1">
    <citation type="journal article" date="2014" name="Genome Announc.">
        <title>Complete Genome Sequence of Spiroplasma apis B31T (ATCC 33834), a Bacterium Associated with May Disease of Honeybees (Apis mellifera).</title>
        <authorList>
            <person name="Ku C."/>
            <person name="Lo W.S."/>
            <person name="Chen L.L."/>
            <person name="Kuo C.H."/>
        </authorList>
    </citation>
    <scope>NUCLEOTIDE SEQUENCE [LARGE SCALE GENOMIC DNA]</scope>
    <source>
        <strain evidence="9">B31</strain>
    </source>
</reference>
<keyword evidence="10" id="KW-1185">Reference proteome</keyword>
<dbReference type="FunFam" id="3.20.20.150:FF:000001">
    <property type="entry name" value="Probable endonuclease 4"/>
    <property type="match status" value="1"/>
</dbReference>
<feature type="binding site" evidence="7">
    <location>
        <position position="154"/>
    </location>
    <ligand>
        <name>Zn(2+)</name>
        <dbReference type="ChEBI" id="CHEBI:29105"/>
        <label>1</label>
    </ligand>
</feature>
<dbReference type="NCBIfam" id="TIGR00587">
    <property type="entry name" value="nfo"/>
    <property type="match status" value="1"/>
</dbReference>
<dbReference type="KEGG" id="sapi:SAPIS_v1c05770"/>
<dbReference type="EMBL" id="CP006682">
    <property type="protein sequence ID" value="AHB36422.1"/>
    <property type="molecule type" value="Genomic_DNA"/>
</dbReference>
<dbReference type="GO" id="GO:0008081">
    <property type="term" value="F:phosphoric diester hydrolase activity"/>
    <property type="evidence" value="ECO:0007669"/>
    <property type="project" value="TreeGrafter"/>
</dbReference>
<feature type="binding site" evidence="7">
    <location>
        <position position="188"/>
    </location>
    <ligand>
        <name>Zn(2+)</name>
        <dbReference type="ChEBI" id="CHEBI:29105"/>
        <label>2</label>
    </ligand>
</feature>
<dbReference type="GO" id="GO:0008270">
    <property type="term" value="F:zinc ion binding"/>
    <property type="evidence" value="ECO:0007669"/>
    <property type="project" value="UniProtKB-UniRule"/>
</dbReference>
<organism evidence="9 10">
    <name type="scientific">Spiroplasma apis B31</name>
    <dbReference type="NCBI Taxonomy" id="1276258"/>
    <lineage>
        <taxon>Bacteria</taxon>
        <taxon>Bacillati</taxon>
        <taxon>Mycoplasmatota</taxon>
        <taxon>Mollicutes</taxon>
        <taxon>Entomoplasmatales</taxon>
        <taxon>Spiroplasmataceae</taxon>
        <taxon>Spiroplasma</taxon>
    </lineage>
</organism>
<feature type="binding site" evidence="7">
    <location>
        <position position="268"/>
    </location>
    <ligand>
        <name>Zn(2+)</name>
        <dbReference type="ChEBI" id="CHEBI:29105"/>
        <label>2</label>
    </ligand>
</feature>
<dbReference type="SMART" id="SM00518">
    <property type="entry name" value="AP2Ec"/>
    <property type="match status" value="1"/>
</dbReference>
<keyword evidence="7 9" id="KW-0255">Endonuclease</keyword>
<dbReference type="Proteomes" id="UP000018550">
    <property type="component" value="Chromosome"/>
</dbReference>
<dbReference type="PROSITE" id="PS00731">
    <property type="entry name" value="AP_NUCLEASE_F2_3"/>
    <property type="match status" value="1"/>
</dbReference>
<keyword evidence="6 7" id="KW-0234">DNA repair</keyword>
<dbReference type="InterPro" id="IPR013022">
    <property type="entry name" value="Xyl_isomerase-like_TIM-brl"/>
</dbReference>
<dbReference type="InterPro" id="IPR036237">
    <property type="entry name" value="Xyl_isomerase-like_sf"/>
</dbReference>
<evidence type="ECO:0000256" key="7">
    <source>
        <dbReference type="HAMAP-Rule" id="MF_00152"/>
    </source>
</evidence>
<evidence type="ECO:0000313" key="10">
    <source>
        <dbReference type="Proteomes" id="UP000018550"/>
    </source>
</evidence>
<proteinExistence type="inferred from homology"/>
<dbReference type="RefSeq" id="WP_023789491.1">
    <property type="nucleotide sequence ID" value="NC_022998.1"/>
</dbReference>
<keyword evidence="2 7" id="KW-0479">Metal-binding</keyword>
<dbReference type="PROSITE" id="PS00730">
    <property type="entry name" value="AP_NUCLEASE_F2_2"/>
    <property type="match status" value="1"/>
</dbReference>
<dbReference type="SUPFAM" id="SSF51658">
    <property type="entry name" value="Xylose isomerase-like"/>
    <property type="match status" value="1"/>
</dbReference>
<evidence type="ECO:0000313" key="9">
    <source>
        <dbReference type="EMBL" id="AHB36422.1"/>
    </source>
</evidence>
<keyword evidence="5 7" id="KW-0862">Zinc</keyword>
<dbReference type="eggNOG" id="COG0648">
    <property type="taxonomic scope" value="Bacteria"/>
</dbReference>
<dbReference type="GO" id="GO:0003677">
    <property type="term" value="F:DNA binding"/>
    <property type="evidence" value="ECO:0007669"/>
    <property type="project" value="InterPro"/>
</dbReference>
<gene>
    <name evidence="7 9" type="primary">nfo</name>
    <name evidence="9" type="ORF">SAPIS_v1c05770</name>
</gene>
<dbReference type="InterPro" id="IPR018246">
    <property type="entry name" value="AP_endonuc_F2_Zn_BS"/>
</dbReference>
<dbReference type="PANTHER" id="PTHR21445:SF0">
    <property type="entry name" value="APURINIC-APYRIMIDINIC ENDONUCLEASE"/>
    <property type="match status" value="1"/>
</dbReference>
<evidence type="ECO:0000256" key="5">
    <source>
        <dbReference type="ARBA" id="ARBA00022833"/>
    </source>
</evidence>
<dbReference type="InterPro" id="IPR001719">
    <property type="entry name" value="AP_endonuc_2"/>
</dbReference>
<comment type="cofactor">
    <cofactor evidence="7">
        <name>Zn(2+)</name>
        <dbReference type="ChEBI" id="CHEBI:29105"/>
    </cofactor>
    <text evidence="7">Binds 3 Zn(2+) ions.</text>
</comment>
<evidence type="ECO:0000256" key="6">
    <source>
        <dbReference type="ARBA" id="ARBA00023204"/>
    </source>
</evidence>
<accession>V5RIA6</accession>
<keyword evidence="3 7" id="KW-0227">DNA damage</keyword>
<name>V5RIA6_SPIAP</name>
<dbReference type="CDD" id="cd00019">
    <property type="entry name" value="AP2Ec"/>
    <property type="match status" value="1"/>
</dbReference>
<feature type="binding site" evidence="7">
    <location>
        <position position="238"/>
    </location>
    <ligand>
        <name>Zn(2+)</name>
        <dbReference type="ChEBI" id="CHEBI:29105"/>
        <label>3</label>
    </ligand>
</feature>
<dbReference type="AlphaFoldDB" id="V5RIA6"/>
<dbReference type="GO" id="GO:0008833">
    <property type="term" value="F:deoxyribonuclease IV (phage-T4-induced) activity"/>
    <property type="evidence" value="ECO:0007669"/>
    <property type="project" value="UniProtKB-UniRule"/>
</dbReference>
<dbReference type="PANTHER" id="PTHR21445">
    <property type="entry name" value="ENDONUCLEASE IV ENDODEOXYRIBONUCLEASE IV"/>
    <property type="match status" value="1"/>
</dbReference>
<feature type="binding site" evidence="7">
    <location>
        <position position="223"/>
    </location>
    <ligand>
        <name>Zn(2+)</name>
        <dbReference type="ChEBI" id="CHEBI:29105"/>
        <label>2</label>
    </ligand>
</feature>
<dbReference type="Gene3D" id="3.20.20.150">
    <property type="entry name" value="Divalent-metal-dependent TIM barrel enzymes"/>
    <property type="match status" value="1"/>
</dbReference>
<comment type="function">
    <text evidence="7">Endonuclease IV plays a role in DNA repair. It cleaves phosphodiester bonds at apurinic or apyrimidinic (AP) sites, generating a 3'-hydroxyl group and a 5'-terminal sugar phosphate.</text>
</comment>
<dbReference type="OrthoDB" id="9805666at2"/>
<feature type="binding site" evidence="7">
    <location>
        <position position="236"/>
    </location>
    <ligand>
        <name>Zn(2+)</name>
        <dbReference type="ChEBI" id="CHEBI:29105"/>
        <label>3</label>
    </ligand>
</feature>
<evidence type="ECO:0000256" key="1">
    <source>
        <dbReference type="ARBA" id="ARBA00005340"/>
    </source>
</evidence>
<feature type="binding site" evidence="7">
    <location>
        <position position="76"/>
    </location>
    <ligand>
        <name>Zn(2+)</name>
        <dbReference type="ChEBI" id="CHEBI:29105"/>
        <label>1</label>
    </ligand>
</feature>
<dbReference type="NCBIfam" id="NF002196">
    <property type="entry name" value="PRK01060.1-1"/>
    <property type="match status" value="1"/>
</dbReference>
<feature type="binding site" evidence="7">
    <location>
        <position position="117"/>
    </location>
    <ligand>
        <name>Zn(2+)</name>
        <dbReference type="ChEBI" id="CHEBI:29105"/>
        <label>1</label>
    </ligand>
</feature>
<feature type="binding site" evidence="7">
    <location>
        <position position="191"/>
    </location>
    <ligand>
        <name>Zn(2+)</name>
        <dbReference type="ChEBI" id="CHEBI:29105"/>
        <label>3</label>
    </ligand>
</feature>
<evidence type="ECO:0000256" key="2">
    <source>
        <dbReference type="ARBA" id="ARBA00022723"/>
    </source>
</evidence>
<dbReference type="Pfam" id="PF01261">
    <property type="entry name" value="AP_endonuc_2"/>
    <property type="match status" value="1"/>
</dbReference>
<comment type="catalytic activity">
    <reaction evidence="7">
        <text>Endonucleolytic cleavage to 5'-phosphooligonucleotide end-products.</text>
        <dbReference type="EC" id="3.1.21.2"/>
    </reaction>
</comment>
<feature type="binding site" evidence="7">
    <location>
        <position position="154"/>
    </location>
    <ligand>
        <name>Zn(2+)</name>
        <dbReference type="ChEBI" id="CHEBI:29105"/>
        <label>2</label>
    </ligand>
</feature>
<sequence length="299" mass="33808">MEKQKFYLGSHVGMNSKNKYLIGSVLEALSNNANTLMFFTGAPQNTIRTAVEKLNISDFKRLLEENNIDIEKVVCHGPYTINLANSVKQETFDLGVRLLKEELIRLEQIGVKLLVLHPGAAVGAPKNKALDSLILGLDKVYDELPNIEVKVALETMSGKGTEICTNFEDLKYVLDNVKHKEKIGVCFDTCHMHDSGYDIKNNFDQVVKKFDQMIGLNKLLVIHLNDSKNPIGAHKDRHQNIGYGHIGFEALASIVHNPLFKDTPIILETPWIDGKYSPYKDEIELLKQNTFEKRFDIEI</sequence>
<dbReference type="EC" id="3.1.21.2" evidence="7"/>